<dbReference type="CDD" id="cd00093">
    <property type="entry name" value="HTH_XRE"/>
    <property type="match status" value="1"/>
</dbReference>
<dbReference type="Gene3D" id="1.10.260.40">
    <property type="entry name" value="lambda repressor-like DNA-binding domains"/>
    <property type="match status" value="1"/>
</dbReference>
<evidence type="ECO:0000313" key="6">
    <source>
        <dbReference type="Proteomes" id="UP000176198"/>
    </source>
</evidence>
<dbReference type="PANTHER" id="PTHR46558">
    <property type="entry name" value="TRACRIPTIONAL REGULATORY PROTEIN-RELATED-RELATED"/>
    <property type="match status" value="1"/>
</dbReference>
<proteinExistence type="predicted"/>
<dbReference type="CDD" id="cd02883">
    <property type="entry name" value="NUDIX_Hydrolase"/>
    <property type="match status" value="1"/>
</dbReference>
<protein>
    <recommendedName>
        <fullName evidence="7">Nudix hydrolase domain-containing protein</fullName>
    </recommendedName>
</protein>
<dbReference type="PANTHER" id="PTHR46558:SF11">
    <property type="entry name" value="HTH-TYPE TRANSCRIPTIONAL REGULATOR XRE"/>
    <property type="match status" value="1"/>
</dbReference>
<dbReference type="GO" id="GO:0016787">
    <property type="term" value="F:hydrolase activity"/>
    <property type="evidence" value="ECO:0007669"/>
    <property type="project" value="UniProtKB-KW"/>
</dbReference>
<gene>
    <name evidence="5" type="ORF">A2115_00920</name>
</gene>
<dbReference type="EMBL" id="MGFJ01000020">
    <property type="protein sequence ID" value="OGM02528.1"/>
    <property type="molecule type" value="Genomic_DNA"/>
</dbReference>
<dbReference type="Pfam" id="PF01381">
    <property type="entry name" value="HTH_3"/>
    <property type="match status" value="1"/>
</dbReference>
<dbReference type="Gene3D" id="3.90.79.10">
    <property type="entry name" value="Nucleoside Triphosphate Pyrophosphohydrolase"/>
    <property type="match status" value="1"/>
</dbReference>
<dbReference type="GO" id="GO:0003677">
    <property type="term" value="F:DNA binding"/>
    <property type="evidence" value="ECO:0007669"/>
    <property type="project" value="UniProtKB-KW"/>
</dbReference>
<dbReference type="SUPFAM" id="SSF55811">
    <property type="entry name" value="Nudix"/>
    <property type="match status" value="1"/>
</dbReference>
<dbReference type="InterPro" id="IPR020084">
    <property type="entry name" value="NUDIX_hydrolase_CS"/>
</dbReference>
<dbReference type="PROSITE" id="PS50943">
    <property type="entry name" value="HTH_CROC1"/>
    <property type="match status" value="1"/>
</dbReference>
<dbReference type="InterPro" id="IPR015797">
    <property type="entry name" value="NUDIX_hydrolase-like_dom_sf"/>
</dbReference>
<dbReference type="PROSITE" id="PS00893">
    <property type="entry name" value="NUDIX_BOX"/>
    <property type="match status" value="1"/>
</dbReference>
<evidence type="ECO:0008006" key="7">
    <source>
        <dbReference type="Google" id="ProtNLM"/>
    </source>
</evidence>
<dbReference type="InterPro" id="IPR001387">
    <property type="entry name" value="Cro/C1-type_HTH"/>
</dbReference>
<sequence length="251" mass="28184">MEEPFILFKNIKRARTSSGLSQKELARRLGVSDKTVSAYETGRAIPPTLTLAKIAEITNVSLSNMIGEEADEKTEISKRLEKIEAHVANQKSHTQRSPRIKVDAFVGVVLLDKAGRIYLIKEEDKYHISLGRWNLPGGSVDGNESLSAAAKRETEEETGHEAEITELLGVYKCKKGENSWIYTVFKGILIHDGKKAVDPGVKEGRWFSKDEFLKLPQARIVHSDMKLVYKIALKNRGLAVKSVKYIDYDKQ</sequence>
<keyword evidence="1" id="KW-0378">Hydrolase</keyword>
<evidence type="ECO:0000256" key="2">
    <source>
        <dbReference type="ARBA" id="ARBA00023125"/>
    </source>
</evidence>
<dbReference type="AlphaFoldDB" id="A0A1F7WK63"/>
<keyword evidence="2" id="KW-0238">DNA-binding</keyword>
<feature type="domain" description="Nudix hydrolase" evidence="4">
    <location>
        <begin position="101"/>
        <end position="229"/>
    </location>
</feature>
<dbReference type="Pfam" id="PF00293">
    <property type="entry name" value="NUDIX"/>
    <property type="match status" value="1"/>
</dbReference>
<evidence type="ECO:0000313" key="5">
    <source>
        <dbReference type="EMBL" id="OGM02528.1"/>
    </source>
</evidence>
<evidence type="ECO:0000259" key="3">
    <source>
        <dbReference type="PROSITE" id="PS50943"/>
    </source>
</evidence>
<reference evidence="5 6" key="1">
    <citation type="journal article" date="2016" name="Nat. Commun.">
        <title>Thousands of microbial genomes shed light on interconnected biogeochemical processes in an aquifer system.</title>
        <authorList>
            <person name="Anantharaman K."/>
            <person name="Brown C.T."/>
            <person name="Hug L.A."/>
            <person name="Sharon I."/>
            <person name="Castelle C.J."/>
            <person name="Probst A.J."/>
            <person name="Thomas B.C."/>
            <person name="Singh A."/>
            <person name="Wilkins M.J."/>
            <person name="Karaoz U."/>
            <person name="Brodie E.L."/>
            <person name="Williams K.H."/>
            <person name="Hubbard S.S."/>
            <person name="Banfield J.F."/>
        </authorList>
    </citation>
    <scope>NUCLEOTIDE SEQUENCE [LARGE SCALE GENOMIC DNA]</scope>
</reference>
<dbReference type="Proteomes" id="UP000176198">
    <property type="component" value="Unassembled WGS sequence"/>
</dbReference>
<dbReference type="InterPro" id="IPR000086">
    <property type="entry name" value="NUDIX_hydrolase_dom"/>
</dbReference>
<organism evidence="5 6">
    <name type="scientific">Candidatus Woesebacteria bacterium GWA1_41_8</name>
    <dbReference type="NCBI Taxonomy" id="1802471"/>
    <lineage>
        <taxon>Bacteria</taxon>
        <taxon>Candidatus Woeseibacteriota</taxon>
    </lineage>
</organism>
<feature type="domain" description="HTH cro/C1-type" evidence="3">
    <location>
        <begin position="11"/>
        <end position="65"/>
    </location>
</feature>
<dbReference type="STRING" id="1802471.A2115_00920"/>
<comment type="caution">
    <text evidence="5">The sequence shown here is derived from an EMBL/GenBank/DDBJ whole genome shotgun (WGS) entry which is preliminary data.</text>
</comment>
<evidence type="ECO:0000259" key="4">
    <source>
        <dbReference type="PROSITE" id="PS51462"/>
    </source>
</evidence>
<name>A0A1F7WK63_9BACT</name>
<evidence type="ECO:0000256" key="1">
    <source>
        <dbReference type="ARBA" id="ARBA00022801"/>
    </source>
</evidence>
<dbReference type="PROSITE" id="PS51462">
    <property type="entry name" value="NUDIX"/>
    <property type="match status" value="1"/>
</dbReference>
<dbReference type="SUPFAM" id="SSF47413">
    <property type="entry name" value="lambda repressor-like DNA-binding domains"/>
    <property type="match status" value="1"/>
</dbReference>
<dbReference type="SMART" id="SM00530">
    <property type="entry name" value="HTH_XRE"/>
    <property type="match status" value="1"/>
</dbReference>
<accession>A0A1F7WK63</accession>
<dbReference type="InterPro" id="IPR010982">
    <property type="entry name" value="Lambda_DNA-bd_dom_sf"/>
</dbReference>